<evidence type="ECO:0000256" key="3">
    <source>
        <dbReference type="ARBA" id="ARBA00019015"/>
    </source>
</evidence>
<name>A0AAU7JB07_9HYPH</name>
<dbReference type="NCBIfam" id="TIGR03506">
    <property type="entry name" value="FlgEFG_subfam"/>
    <property type="match status" value="1"/>
</dbReference>
<evidence type="ECO:0000256" key="4">
    <source>
        <dbReference type="ARBA" id="ARBA00023143"/>
    </source>
</evidence>
<dbReference type="GO" id="GO:0009425">
    <property type="term" value="C:bacterial-type flagellum basal body"/>
    <property type="evidence" value="ECO:0007669"/>
    <property type="project" value="UniProtKB-SubCell"/>
</dbReference>
<keyword evidence="4 5" id="KW-0975">Bacterial flagellum</keyword>
<comment type="function">
    <text evidence="5">A flexible structure which links the flagellar filament to the drive apparatus in the basal body.</text>
</comment>
<protein>
    <recommendedName>
        <fullName evidence="3 5">Flagellar hook protein FlgE</fullName>
    </recommendedName>
</protein>
<comment type="similarity">
    <text evidence="2 5">Belongs to the flagella basal body rod proteins family.</text>
</comment>
<dbReference type="InterPro" id="IPR037925">
    <property type="entry name" value="FlgE/F/G-like"/>
</dbReference>
<accession>A0AAU7JB07</accession>
<keyword evidence="9" id="KW-0969">Cilium</keyword>
<dbReference type="Pfam" id="PF00460">
    <property type="entry name" value="Flg_bb_rod"/>
    <property type="match status" value="1"/>
</dbReference>
<keyword evidence="9" id="KW-0282">Flagellum</keyword>
<dbReference type="SUPFAM" id="SSF117143">
    <property type="entry name" value="Flagellar hook protein flgE"/>
    <property type="match status" value="1"/>
</dbReference>
<dbReference type="InterPro" id="IPR037058">
    <property type="entry name" value="Falgellar_hook_FlgE_sf"/>
</dbReference>
<evidence type="ECO:0000259" key="6">
    <source>
        <dbReference type="Pfam" id="PF00460"/>
    </source>
</evidence>
<dbReference type="Pfam" id="PF07559">
    <property type="entry name" value="FlgE_D2"/>
    <property type="match status" value="1"/>
</dbReference>
<evidence type="ECO:0000313" key="9">
    <source>
        <dbReference type="EMBL" id="XBO37289.1"/>
    </source>
</evidence>
<dbReference type="AlphaFoldDB" id="A0AAU7JB07"/>
<feature type="domain" description="Flagellar basal body rod protein N-terminal" evidence="6">
    <location>
        <begin position="7"/>
        <end position="37"/>
    </location>
</feature>
<dbReference type="InterPro" id="IPR010930">
    <property type="entry name" value="Flg_bb/hook_C_dom"/>
</dbReference>
<comment type="subcellular location">
    <subcellularLocation>
        <location evidence="1 5">Bacterial flagellum basal body</location>
    </subcellularLocation>
</comment>
<dbReference type="Gene3D" id="2.60.98.20">
    <property type="entry name" value="Flagellar hook protein FlgE"/>
    <property type="match status" value="1"/>
</dbReference>
<proteinExistence type="inferred from homology"/>
<evidence type="ECO:0000256" key="2">
    <source>
        <dbReference type="ARBA" id="ARBA00009677"/>
    </source>
</evidence>
<dbReference type="PANTHER" id="PTHR30435:SF1">
    <property type="entry name" value="FLAGELLAR HOOK PROTEIN FLGE"/>
    <property type="match status" value="1"/>
</dbReference>
<evidence type="ECO:0000259" key="8">
    <source>
        <dbReference type="Pfam" id="PF07559"/>
    </source>
</evidence>
<feature type="domain" description="Flagellar hook protein FlgE D2" evidence="8">
    <location>
        <begin position="203"/>
        <end position="328"/>
    </location>
</feature>
<dbReference type="GO" id="GO:0005829">
    <property type="term" value="C:cytosol"/>
    <property type="evidence" value="ECO:0007669"/>
    <property type="project" value="TreeGrafter"/>
</dbReference>
<keyword evidence="9" id="KW-0966">Cell projection</keyword>
<reference evidence="9" key="1">
    <citation type="submission" date="2024-05" db="EMBL/GenBank/DDBJ databases">
        <authorList>
            <person name="Kim S."/>
            <person name="Heo J."/>
            <person name="Choi H."/>
            <person name="Choi Y."/>
            <person name="Kwon S.-W."/>
            <person name="Kim Y."/>
        </authorList>
    </citation>
    <scope>NUCLEOTIDE SEQUENCE</scope>
    <source>
        <strain evidence="9">KACC 23698</strain>
    </source>
</reference>
<dbReference type="GO" id="GO:0009424">
    <property type="term" value="C:bacterial-type flagellum hook"/>
    <property type="evidence" value="ECO:0007669"/>
    <property type="project" value="TreeGrafter"/>
</dbReference>
<organism evidence="9">
    <name type="scientific">Alsobacter sp. KACC 23698</name>
    <dbReference type="NCBI Taxonomy" id="3149229"/>
    <lineage>
        <taxon>Bacteria</taxon>
        <taxon>Pseudomonadati</taxon>
        <taxon>Pseudomonadota</taxon>
        <taxon>Alphaproteobacteria</taxon>
        <taxon>Hyphomicrobiales</taxon>
        <taxon>Alsobacteraceae</taxon>
        <taxon>Alsobacter</taxon>
    </lineage>
</organism>
<dbReference type="RefSeq" id="WP_406854111.1">
    <property type="nucleotide sequence ID" value="NZ_CP157484.1"/>
</dbReference>
<evidence type="ECO:0000256" key="5">
    <source>
        <dbReference type="RuleBase" id="RU362116"/>
    </source>
</evidence>
<dbReference type="InterPro" id="IPR001444">
    <property type="entry name" value="Flag_bb_rod_N"/>
</dbReference>
<dbReference type="InterPro" id="IPR020013">
    <property type="entry name" value="Flagellar_FlgE/F/G"/>
</dbReference>
<evidence type="ECO:0000259" key="7">
    <source>
        <dbReference type="Pfam" id="PF06429"/>
    </source>
</evidence>
<dbReference type="GO" id="GO:0071978">
    <property type="term" value="P:bacterial-type flagellum-dependent swarming motility"/>
    <property type="evidence" value="ECO:0007669"/>
    <property type="project" value="TreeGrafter"/>
</dbReference>
<sequence length="444" mass="46536">MSLFGAMTTSVSGLRAQSYALENISDNVANSQTVGYKRVDTSFKDMVPDYPLEQQVGGSVMAFARGTNTVTGNFMSSGISTNMGIIGDSFFVVRKSVGTLDGQPVFSSNDLYTRRGDFTLDKDGYLVNGAGRYLYGNALDPITGAAVGAQQPIQLTAGVVPARASTTVQYMANLPSVPKTANYDPSVPGSDLYTGASAVTAALEPNFMKQTSTGGTLTYYDGVGTPTTVEMRWAKTAANTWNLYYQNPIYDAATSPNKWIAAGGATPTPFTFDSLGKLTAPTGGSTTLTGLTVGTTALNLDFSKGLTQFNDTSSGGGVNVRVLKQDGYAAGTVNNVSVMSDGRIVASYSNGVTSPLAQVAFAHFNAPNSLKREDGSTFSTTLEAGTPLGGLNGGSVMGGQLEGSNTDISEEFSKMIITQQAYSANTKIITTVQQMMQDTVNIIR</sequence>
<dbReference type="InterPro" id="IPR011491">
    <property type="entry name" value="FlgE_D2"/>
</dbReference>
<dbReference type="EMBL" id="CP157484">
    <property type="protein sequence ID" value="XBO37289.1"/>
    <property type="molecule type" value="Genomic_DNA"/>
</dbReference>
<dbReference type="PANTHER" id="PTHR30435">
    <property type="entry name" value="FLAGELLAR PROTEIN"/>
    <property type="match status" value="1"/>
</dbReference>
<gene>
    <name evidence="9" type="ORF">ABEG18_16325</name>
</gene>
<evidence type="ECO:0000256" key="1">
    <source>
        <dbReference type="ARBA" id="ARBA00004117"/>
    </source>
</evidence>
<feature type="domain" description="Flagellar basal-body/hook protein C-terminal" evidence="7">
    <location>
        <begin position="399"/>
        <end position="441"/>
    </location>
</feature>
<dbReference type="Pfam" id="PF06429">
    <property type="entry name" value="Flg_bbr_C"/>
    <property type="match status" value="1"/>
</dbReference>